<evidence type="ECO:0000313" key="1">
    <source>
        <dbReference type="EMBL" id="EKM48332.1"/>
    </source>
</evidence>
<name>K5WDW7_PHACS</name>
<dbReference type="HOGENOM" id="CLU_1083986_0_0_1"/>
<keyword evidence="2" id="KW-1185">Reference proteome</keyword>
<dbReference type="KEGG" id="pco:PHACADRAFT_74016"/>
<dbReference type="Proteomes" id="UP000008370">
    <property type="component" value="Unassembled WGS sequence"/>
</dbReference>
<proteinExistence type="predicted"/>
<organism evidence="1 2">
    <name type="scientific">Phanerochaete carnosa (strain HHB-10118-sp)</name>
    <name type="common">White-rot fungus</name>
    <name type="synonym">Peniophora carnosa</name>
    <dbReference type="NCBI Taxonomy" id="650164"/>
    <lineage>
        <taxon>Eukaryota</taxon>
        <taxon>Fungi</taxon>
        <taxon>Dikarya</taxon>
        <taxon>Basidiomycota</taxon>
        <taxon>Agaricomycotina</taxon>
        <taxon>Agaricomycetes</taxon>
        <taxon>Polyporales</taxon>
        <taxon>Phanerochaetaceae</taxon>
        <taxon>Phanerochaete</taxon>
    </lineage>
</organism>
<sequence length="257" mass="28642">MDPHAAETLLEAFSTSVGHVWSPGSALFAVIEHEMSSQEVAMLYDSELQRLALMMEKVRSALSDACVQVATLRNRSSSVGQLPDDILYLVFHICAYAGTARNQLCTSLAISQTCSHWRQLSLSCSLNWSRVDLSNIPEKLARLLCEHSGNCALRFSWPVSLYATPRSEFAVKLCTENLLQVTELSLVATRVQLVPWVYEGSAPQIHEVFLQNADAFAYAPLILDCPLFRGETPHLHHLSLVGIRIPWATGNYRNLRT</sequence>
<dbReference type="AlphaFoldDB" id="K5WDW7"/>
<dbReference type="GeneID" id="18920291"/>
<accession>K5WDW7</accession>
<feature type="non-terminal residue" evidence="1">
    <location>
        <position position="1"/>
    </location>
</feature>
<reference evidence="1 2" key="1">
    <citation type="journal article" date="2012" name="BMC Genomics">
        <title>Comparative genomics of the white-rot fungi, Phanerochaete carnosa and P. chrysosporium, to elucidate the genetic basis of the distinct wood types they colonize.</title>
        <authorList>
            <person name="Suzuki H."/>
            <person name="MacDonald J."/>
            <person name="Syed K."/>
            <person name="Salamov A."/>
            <person name="Hori C."/>
            <person name="Aerts A."/>
            <person name="Henrissat B."/>
            <person name="Wiebenga A."/>
            <person name="vanKuyk P.A."/>
            <person name="Barry K."/>
            <person name="Lindquist E."/>
            <person name="LaButti K."/>
            <person name="Lapidus A."/>
            <person name="Lucas S."/>
            <person name="Coutinho P."/>
            <person name="Gong Y."/>
            <person name="Samejima M."/>
            <person name="Mahadevan R."/>
            <person name="Abou-Zaid M."/>
            <person name="de Vries R.P."/>
            <person name="Igarashi K."/>
            <person name="Yadav J.S."/>
            <person name="Grigoriev I.V."/>
            <person name="Master E.R."/>
        </authorList>
    </citation>
    <scope>NUCLEOTIDE SEQUENCE [LARGE SCALE GENOMIC DNA]</scope>
    <source>
        <strain evidence="1 2">HHB-10118-sp</strain>
    </source>
</reference>
<evidence type="ECO:0000313" key="2">
    <source>
        <dbReference type="Proteomes" id="UP000008370"/>
    </source>
</evidence>
<dbReference type="InParanoid" id="K5WDW7"/>
<gene>
    <name evidence="1" type="ORF">PHACADRAFT_74016</name>
</gene>
<protein>
    <submittedName>
        <fullName evidence="1">Uncharacterized protein</fullName>
    </submittedName>
</protein>
<dbReference type="OrthoDB" id="2754328at2759"/>
<dbReference type="RefSeq" id="XP_007403116.1">
    <property type="nucleotide sequence ID" value="XM_007403054.1"/>
</dbReference>
<dbReference type="EMBL" id="JH931174">
    <property type="protein sequence ID" value="EKM48332.1"/>
    <property type="molecule type" value="Genomic_DNA"/>
</dbReference>